<feature type="domain" description="DUF6841" evidence="1">
    <location>
        <begin position="6"/>
        <end position="129"/>
    </location>
</feature>
<protein>
    <recommendedName>
        <fullName evidence="1">DUF6841 domain-containing protein</fullName>
    </recommendedName>
</protein>
<dbReference type="EMBL" id="LK021337">
    <property type="protein sequence ID" value="CDQ43305.1"/>
    <property type="molecule type" value="Genomic_DNA"/>
</dbReference>
<reference evidence="2" key="1">
    <citation type="submission" date="2014-05" db="EMBL/GenBank/DDBJ databases">
        <authorList>
            <person name="Urmite Genomes"/>
        </authorList>
    </citation>
    <scope>NUCLEOTIDE SEQUENCE</scope>
    <source>
        <strain evidence="2">DSM 44074</strain>
    </source>
</reference>
<dbReference type="Proteomes" id="UP000028864">
    <property type="component" value="Unassembled WGS sequence"/>
</dbReference>
<reference evidence="2" key="2">
    <citation type="submission" date="2015-09" db="EMBL/GenBank/DDBJ databases">
        <title>Draft genome sequence of Mycobacterium neoaurum DSM 44074.</title>
        <authorList>
            <person name="Croce O."/>
            <person name="Robert C."/>
            <person name="Raoult D."/>
            <person name="Drancourt M."/>
        </authorList>
    </citation>
    <scope>NUCLEOTIDE SEQUENCE</scope>
    <source>
        <strain evidence="2">DSM 44074</strain>
    </source>
</reference>
<proteinExistence type="predicted"/>
<accession>A0AAV2WGB9</accession>
<name>A0AAV2WGB9_MYCNE</name>
<organism evidence="2 3">
    <name type="scientific">Mycolicibacterium neoaurum</name>
    <name type="common">Mycobacterium neoaurum</name>
    <dbReference type="NCBI Taxonomy" id="1795"/>
    <lineage>
        <taxon>Bacteria</taxon>
        <taxon>Bacillati</taxon>
        <taxon>Actinomycetota</taxon>
        <taxon>Actinomycetes</taxon>
        <taxon>Mycobacteriales</taxon>
        <taxon>Mycobacteriaceae</taxon>
        <taxon>Mycolicibacterium</taxon>
    </lineage>
</organism>
<evidence type="ECO:0000313" key="3">
    <source>
        <dbReference type="Proteomes" id="UP000028864"/>
    </source>
</evidence>
<evidence type="ECO:0000259" key="1">
    <source>
        <dbReference type="Pfam" id="PF20795"/>
    </source>
</evidence>
<gene>
    <name evidence="2" type="ORF">BN1047_01170</name>
</gene>
<sequence length="131" mass="14068">MDSTTVQEWFDRYVDVFAAVVRGAKPMAELVDCYAVPLTLTTDAGAISLTTADQVVAVMESQVDALRSQRYQSTTLLSAAVTELNASSALYRGAFVRCDTEGAELGRLAVTYLLVDGPEHPQIAVLASHGR</sequence>
<evidence type="ECO:0000313" key="2">
    <source>
        <dbReference type="EMBL" id="CDQ43305.1"/>
    </source>
</evidence>
<dbReference type="AlphaFoldDB" id="A0AAV2WGB9"/>
<dbReference type="InterPro" id="IPR049219">
    <property type="entry name" value="DUF6841"/>
</dbReference>
<dbReference type="Pfam" id="PF20795">
    <property type="entry name" value="DUF6841"/>
    <property type="match status" value="1"/>
</dbReference>